<dbReference type="Gene3D" id="3.90.1170.40">
    <property type="entry name" value="Molybdopterin biosynthesis MoaE subunit"/>
    <property type="match status" value="1"/>
</dbReference>
<evidence type="ECO:0000256" key="1">
    <source>
        <dbReference type="ARBA" id="ARBA00005046"/>
    </source>
</evidence>
<comment type="similarity">
    <text evidence="2">Belongs to the MoaE family.</text>
</comment>
<protein>
    <recommendedName>
        <fullName evidence="4">Molybdopterin synthase catalytic subunit</fullName>
        <ecNumber evidence="3">2.8.1.12</ecNumber>
    </recommendedName>
    <alternativeName>
        <fullName evidence="8">MPT synthase subunit 2</fullName>
    </alternativeName>
    <alternativeName>
        <fullName evidence="6">Molybdenum cofactor biosynthesis protein E</fullName>
    </alternativeName>
    <alternativeName>
        <fullName evidence="7">Molybdopterin-converting factor large subunit</fullName>
    </alternativeName>
    <alternativeName>
        <fullName evidence="9">Molybdopterin-converting factor subunit 2</fullName>
    </alternativeName>
</protein>
<evidence type="ECO:0000256" key="3">
    <source>
        <dbReference type="ARBA" id="ARBA00011950"/>
    </source>
</evidence>
<comment type="subunit">
    <text evidence="5">Heterotetramer of 2 MoaD subunits and 2 MoaE subunits. Also stable as homodimer. The enzyme changes between these two forms during catalysis.</text>
</comment>
<name>A0A4P8L666_9BACT</name>
<evidence type="ECO:0000256" key="9">
    <source>
        <dbReference type="ARBA" id="ARBA00032474"/>
    </source>
</evidence>
<dbReference type="SUPFAM" id="SSF54690">
    <property type="entry name" value="Molybdopterin synthase subunit MoaE"/>
    <property type="match status" value="1"/>
</dbReference>
<proteinExistence type="inferred from homology"/>
<dbReference type="InterPro" id="IPR003448">
    <property type="entry name" value="Mopterin_biosynth_MoaE"/>
</dbReference>
<evidence type="ECO:0000256" key="8">
    <source>
        <dbReference type="ARBA" id="ARBA00030781"/>
    </source>
</evidence>
<sequence>MPTLCELVDKVKRSVDPAKVGMLACHNGIVRGTSRAGDPAEYLEIDCDRDAWNRVLEEVRTRPGIAAVEAFLNTGRREIGQDVLLVVVAGDIRENVFPVLEETVNRLKREAVLKREKLAGDGRR</sequence>
<dbReference type="EC" id="2.8.1.12" evidence="3"/>
<evidence type="ECO:0000256" key="5">
    <source>
        <dbReference type="ARBA" id="ARBA00026066"/>
    </source>
</evidence>
<reference evidence="11 12" key="2">
    <citation type="submission" date="2019-05" db="EMBL/GenBank/DDBJ databases">
        <authorList>
            <person name="Suflita J.M."/>
            <person name="Marks C.R."/>
        </authorList>
    </citation>
    <scope>NUCLEOTIDE SEQUENCE [LARGE SCALE GENOMIC DNA]</scope>
    <source>
        <strain evidence="11 12">ALDC</strain>
    </source>
</reference>
<evidence type="ECO:0000256" key="7">
    <source>
        <dbReference type="ARBA" id="ARBA00030407"/>
    </source>
</evidence>
<dbReference type="KEGG" id="dax:FDQ92_03470"/>
<reference evidence="11 12" key="1">
    <citation type="submission" date="2019-05" db="EMBL/GenBank/DDBJ databases">
        <title>The Complete Genome Sequence of the n-alkane-degrading Desulfoglaeba alkanexedens ALDC reveals multiple alkylsuccinate synthase gene clusters.</title>
        <authorList>
            <person name="Callaghan A.V."/>
            <person name="Davidova I.A."/>
            <person name="Duncan K.E."/>
            <person name="Morris B."/>
            <person name="McInerney M.J."/>
        </authorList>
    </citation>
    <scope>NUCLEOTIDE SEQUENCE [LARGE SCALE GENOMIC DNA]</scope>
    <source>
        <strain evidence="11 12">ALDC</strain>
    </source>
</reference>
<evidence type="ECO:0000313" key="12">
    <source>
        <dbReference type="Proteomes" id="UP000298602"/>
    </source>
</evidence>
<organism evidence="11 12">
    <name type="scientific">Desulfoglaeba alkanexedens ALDC</name>
    <dbReference type="NCBI Taxonomy" id="980445"/>
    <lineage>
        <taxon>Bacteria</taxon>
        <taxon>Pseudomonadati</taxon>
        <taxon>Thermodesulfobacteriota</taxon>
        <taxon>Syntrophobacteria</taxon>
        <taxon>Syntrophobacterales</taxon>
        <taxon>Syntrophobacteraceae</taxon>
        <taxon>Desulfoglaeba</taxon>
    </lineage>
</organism>
<evidence type="ECO:0000256" key="6">
    <source>
        <dbReference type="ARBA" id="ARBA00029745"/>
    </source>
</evidence>
<comment type="catalytic activity">
    <reaction evidence="10">
        <text>2 [molybdopterin-synthase sulfur-carrier protein]-C-terminal-Gly-aminoethanethioate + cyclic pyranopterin phosphate + H2O = molybdopterin + 2 [molybdopterin-synthase sulfur-carrier protein]-C-terminal Gly-Gly + 2 H(+)</text>
        <dbReference type="Rhea" id="RHEA:26333"/>
        <dbReference type="Rhea" id="RHEA-COMP:12202"/>
        <dbReference type="Rhea" id="RHEA-COMP:19907"/>
        <dbReference type="ChEBI" id="CHEBI:15377"/>
        <dbReference type="ChEBI" id="CHEBI:15378"/>
        <dbReference type="ChEBI" id="CHEBI:58698"/>
        <dbReference type="ChEBI" id="CHEBI:59648"/>
        <dbReference type="ChEBI" id="CHEBI:90778"/>
        <dbReference type="ChEBI" id="CHEBI:232372"/>
        <dbReference type="EC" id="2.8.1.12"/>
    </reaction>
</comment>
<dbReference type="AlphaFoldDB" id="A0A4P8L666"/>
<dbReference type="Proteomes" id="UP000298602">
    <property type="component" value="Chromosome"/>
</dbReference>
<gene>
    <name evidence="11" type="ORF">FDQ92_03470</name>
</gene>
<dbReference type="OrthoDB" id="9786032at2"/>
<dbReference type="UniPathway" id="UPA00344"/>
<dbReference type="GO" id="GO:0006777">
    <property type="term" value="P:Mo-molybdopterin cofactor biosynthetic process"/>
    <property type="evidence" value="ECO:0007669"/>
    <property type="project" value="InterPro"/>
</dbReference>
<dbReference type="Pfam" id="PF02391">
    <property type="entry name" value="MoaE"/>
    <property type="match status" value="1"/>
</dbReference>
<dbReference type="EMBL" id="CP040098">
    <property type="protein sequence ID" value="QCQ23430.1"/>
    <property type="molecule type" value="Genomic_DNA"/>
</dbReference>
<comment type="pathway">
    <text evidence="1">Cofactor biosynthesis; molybdopterin biosynthesis.</text>
</comment>
<keyword evidence="12" id="KW-1185">Reference proteome</keyword>
<accession>A0A4P8L666</accession>
<dbReference type="GO" id="GO:0030366">
    <property type="term" value="F:molybdopterin synthase activity"/>
    <property type="evidence" value="ECO:0007669"/>
    <property type="project" value="UniProtKB-EC"/>
</dbReference>
<evidence type="ECO:0000256" key="2">
    <source>
        <dbReference type="ARBA" id="ARBA00005426"/>
    </source>
</evidence>
<evidence type="ECO:0000256" key="10">
    <source>
        <dbReference type="ARBA" id="ARBA00049878"/>
    </source>
</evidence>
<dbReference type="InterPro" id="IPR036563">
    <property type="entry name" value="MoaE_sf"/>
</dbReference>
<evidence type="ECO:0000313" key="11">
    <source>
        <dbReference type="EMBL" id="QCQ23430.1"/>
    </source>
</evidence>
<evidence type="ECO:0000256" key="4">
    <source>
        <dbReference type="ARBA" id="ARBA00013858"/>
    </source>
</evidence>